<protein>
    <submittedName>
        <fullName evidence="1">Uncharacterized protein</fullName>
    </submittedName>
</protein>
<accession>A0A0K2T5J3</accession>
<dbReference type="AlphaFoldDB" id="A0A0K2T5J3"/>
<reference evidence="1" key="1">
    <citation type="submission" date="2014-05" db="EMBL/GenBank/DDBJ databases">
        <authorList>
            <person name="Chronopoulou M."/>
        </authorList>
    </citation>
    <scope>NUCLEOTIDE SEQUENCE</scope>
    <source>
        <tissue evidence="1">Whole organism</tissue>
    </source>
</reference>
<dbReference type="EMBL" id="HACA01003714">
    <property type="protein sequence ID" value="CDW21075.1"/>
    <property type="molecule type" value="Transcribed_RNA"/>
</dbReference>
<evidence type="ECO:0000313" key="1">
    <source>
        <dbReference type="EMBL" id="CDW21075.1"/>
    </source>
</evidence>
<name>A0A0K2T5J3_LEPSM</name>
<organism evidence="1">
    <name type="scientific">Lepeophtheirus salmonis</name>
    <name type="common">Salmon louse</name>
    <name type="synonym">Caligus salmonis</name>
    <dbReference type="NCBI Taxonomy" id="72036"/>
    <lineage>
        <taxon>Eukaryota</taxon>
        <taxon>Metazoa</taxon>
        <taxon>Ecdysozoa</taxon>
        <taxon>Arthropoda</taxon>
        <taxon>Crustacea</taxon>
        <taxon>Multicrustacea</taxon>
        <taxon>Hexanauplia</taxon>
        <taxon>Copepoda</taxon>
        <taxon>Siphonostomatoida</taxon>
        <taxon>Caligidae</taxon>
        <taxon>Lepeophtheirus</taxon>
    </lineage>
</organism>
<proteinExistence type="predicted"/>
<sequence length="43" mass="5168">MLIEIQDHTIIHVRLMFDFHHAFNIDVIVYEWLLVLSQSVFLA</sequence>